<dbReference type="InterPro" id="IPR011042">
    <property type="entry name" value="6-blade_b-propeller_TolB-like"/>
</dbReference>
<reference evidence="2 3" key="1">
    <citation type="submission" date="2024-05" db="EMBL/GenBank/DDBJ databases">
        <authorList>
            <person name="Wallberg A."/>
        </authorList>
    </citation>
    <scope>NUCLEOTIDE SEQUENCE [LARGE SCALE GENOMIC DNA]</scope>
</reference>
<dbReference type="PANTHER" id="PTHR46388:SF2">
    <property type="entry name" value="NHL REPEAT-CONTAINING PROTEIN 2"/>
    <property type="match status" value="1"/>
</dbReference>
<comment type="caution">
    <text evidence="2">The sequence shown here is derived from an EMBL/GenBank/DDBJ whole genome shotgun (WGS) entry which is preliminary data.</text>
</comment>
<protein>
    <recommendedName>
        <fullName evidence="4">NHL repeat containing 2</fullName>
    </recommendedName>
</protein>
<organism evidence="2 3">
    <name type="scientific">Meganyctiphanes norvegica</name>
    <name type="common">Northern krill</name>
    <name type="synonym">Thysanopoda norvegica</name>
    <dbReference type="NCBI Taxonomy" id="48144"/>
    <lineage>
        <taxon>Eukaryota</taxon>
        <taxon>Metazoa</taxon>
        <taxon>Ecdysozoa</taxon>
        <taxon>Arthropoda</taxon>
        <taxon>Crustacea</taxon>
        <taxon>Multicrustacea</taxon>
        <taxon>Malacostraca</taxon>
        <taxon>Eumalacostraca</taxon>
        <taxon>Eucarida</taxon>
        <taxon>Euphausiacea</taxon>
        <taxon>Euphausiidae</taxon>
        <taxon>Meganyctiphanes</taxon>
    </lineage>
</organism>
<accession>A0AAV2PSP2</accession>
<dbReference type="Gene3D" id="2.120.10.30">
    <property type="entry name" value="TolB, C-terminal domain"/>
    <property type="match status" value="1"/>
</dbReference>
<dbReference type="EMBL" id="CAXKWB010000909">
    <property type="protein sequence ID" value="CAL4062776.1"/>
    <property type="molecule type" value="Genomic_DNA"/>
</dbReference>
<feature type="non-terminal residue" evidence="2">
    <location>
        <position position="1"/>
    </location>
</feature>
<evidence type="ECO:0008006" key="4">
    <source>
        <dbReference type="Google" id="ProtNLM"/>
    </source>
</evidence>
<dbReference type="Proteomes" id="UP001497623">
    <property type="component" value="Unassembled WGS sequence"/>
</dbReference>
<sequence length="253" mass="27071">LFAYGDSDGIGIESKLQHPLAVVAAREDIYIADSYNHKIKLVQREGKTFKLTTISGTGNPGDATDDAKITQFNEPGGLCISEDEKYLYIADTNNHAIKVLDLKQRTVHKLVLRFPDSVDTNTSQDNAVDSRVLNVSVSAGIEVSIALNVSVDLPEGATLSTEAPNAWTLKAPDKAITAADMKGRLTPLTKVSMIVNLPTVGTVAMAELHATLFVCLTSGVCVMKKVLVKVMFAAGKEETGTTKSVDVVLKPTL</sequence>
<keyword evidence="3" id="KW-1185">Reference proteome</keyword>
<gene>
    <name evidence="2" type="ORF">MNOR_LOCUS2833</name>
</gene>
<dbReference type="Pfam" id="PF01436">
    <property type="entry name" value="NHL"/>
    <property type="match status" value="1"/>
</dbReference>
<proteinExistence type="predicted"/>
<dbReference type="SUPFAM" id="SSF63829">
    <property type="entry name" value="Calcium-dependent phosphotriesterase"/>
    <property type="match status" value="1"/>
</dbReference>
<dbReference type="AlphaFoldDB" id="A0AAV2PSP2"/>
<evidence type="ECO:0000313" key="2">
    <source>
        <dbReference type="EMBL" id="CAL4062776.1"/>
    </source>
</evidence>
<dbReference type="PANTHER" id="PTHR46388">
    <property type="entry name" value="NHL REPEAT-CONTAINING PROTEIN 2"/>
    <property type="match status" value="1"/>
</dbReference>
<keyword evidence="1" id="KW-0677">Repeat</keyword>
<evidence type="ECO:0000256" key="1">
    <source>
        <dbReference type="ARBA" id="ARBA00022737"/>
    </source>
</evidence>
<dbReference type="InterPro" id="IPR001258">
    <property type="entry name" value="NHL_repeat"/>
</dbReference>
<evidence type="ECO:0000313" key="3">
    <source>
        <dbReference type="Proteomes" id="UP001497623"/>
    </source>
</evidence>
<name>A0AAV2PSP2_MEGNR</name>